<proteinExistence type="predicted"/>
<keyword evidence="3" id="KW-1185">Reference proteome</keyword>
<dbReference type="Pfam" id="PF18864">
    <property type="entry name" value="AbiTii"/>
    <property type="match status" value="1"/>
</dbReference>
<evidence type="ECO:0000313" key="2">
    <source>
        <dbReference type="EMBL" id="RFU93665.1"/>
    </source>
</evidence>
<evidence type="ECO:0000259" key="1">
    <source>
        <dbReference type="Pfam" id="PF18864"/>
    </source>
</evidence>
<sequence length="230" mass="26003">MDNKGIVLELQREALDNSSDIVGLLRKVKIIAYKLGLEDLTEWATKEVGGYTSTDLAETIPRYRHISGGTIEFFNPYRGYCPTYIDDAELLKRLDSCIIYLGIPKITSYLKTEKSSIFRYTFTPDAQKILNSISTTPCDFSYSVKYPVNCLFQILEDARNVIIDWTLLLESNGILGIDFSFSDKEIGIAASKKSIVNYYTTNVFLNSSNFQIQQNSTEAKQVFSISDLSK</sequence>
<reference evidence="3" key="1">
    <citation type="submission" date="2018-08" db="EMBL/GenBank/DDBJ databases">
        <authorList>
            <person name="Grouzdev D.S."/>
            <person name="Krutkina M.S."/>
        </authorList>
    </citation>
    <scope>NUCLEOTIDE SEQUENCE [LARGE SCALE GENOMIC DNA]</scope>
    <source>
        <strain evidence="3">4-11</strain>
    </source>
</reference>
<accession>A0A372MCY6</accession>
<dbReference type="InterPro" id="IPR041304">
    <property type="entry name" value="AbiTii"/>
</dbReference>
<comment type="caution">
    <text evidence="2">The sequence shown here is derived from an EMBL/GenBank/DDBJ whole genome shotgun (WGS) entry which is preliminary data.</text>
</comment>
<dbReference type="AlphaFoldDB" id="A0A372MCY6"/>
<name>A0A372MCY6_9SPIR</name>
<evidence type="ECO:0000313" key="3">
    <source>
        <dbReference type="Proteomes" id="UP000264002"/>
    </source>
</evidence>
<protein>
    <recommendedName>
        <fullName evidence="1">AbiTii domain-containing protein</fullName>
    </recommendedName>
</protein>
<dbReference type="EMBL" id="QUWK01000025">
    <property type="protein sequence ID" value="RFU93665.1"/>
    <property type="molecule type" value="Genomic_DNA"/>
</dbReference>
<organism evidence="2 3">
    <name type="scientific">Sphaerochaeta halotolerans</name>
    <dbReference type="NCBI Taxonomy" id="2293840"/>
    <lineage>
        <taxon>Bacteria</taxon>
        <taxon>Pseudomonadati</taxon>
        <taxon>Spirochaetota</taxon>
        <taxon>Spirochaetia</taxon>
        <taxon>Spirochaetales</taxon>
        <taxon>Sphaerochaetaceae</taxon>
        <taxon>Sphaerochaeta</taxon>
    </lineage>
</organism>
<reference evidence="2 3" key="2">
    <citation type="submission" date="2018-09" db="EMBL/GenBank/DDBJ databases">
        <title>Genome of Sphaerochaeta halotolerans strain 4-11.</title>
        <authorList>
            <person name="Nazina T.N."/>
            <person name="Sokolova D.S."/>
        </authorList>
    </citation>
    <scope>NUCLEOTIDE SEQUENCE [LARGE SCALE GENOMIC DNA]</scope>
    <source>
        <strain evidence="2 3">4-11</strain>
    </source>
</reference>
<dbReference type="Proteomes" id="UP000264002">
    <property type="component" value="Unassembled WGS sequence"/>
</dbReference>
<dbReference type="RefSeq" id="WP_117331568.1">
    <property type="nucleotide sequence ID" value="NZ_QUWK01000025.1"/>
</dbReference>
<gene>
    <name evidence="2" type="ORF">DYP60_13640</name>
</gene>
<feature type="domain" description="AbiTii" evidence="1">
    <location>
        <begin position="6"/>
        <end position="190"/>
    </location>
</feature>